<protein>
    <submittedName>
        <fullName evidence="2">(pine wood nematode) hypothetical protein</fullName>
    </submittedName>
</protein>
<reference evidence="6" key="1">
    <citation type="submission" date="2016-11" db="UniProtKB">
        <authorList>
            <consortium name="WormBaseParasite"/>
        </authorList>
    </citation>
    <scope>IDENTIFICATION</scope>
</reference>
<evidence type="ECO:0000313" key="2">
    <source>
        <dbReference type="EMBL" id="CAD5221991.1"/>
    </source>
</evidence>
<evidence type="ECO:0000313" key="4">
    <source>
        <dbReference type="Proteomes" id="UP000095284"/>
    </source>
</evidence>
<dbReference type="Proteomes" id="UP000659654">
    <property type="component" value="Unassembled WGS sequence"/>
</dbReference>
<dbReference type="EMBL" id="CAJFDI010000003">
    <property type="protein sequence ID" value="CAD5221991.1"/>
    <property type="molecule type" value="Genomic_DNA"/>
</dbReference>
<organism evidence="4 6">
    <name type="scientific">Bursaphelenchus xylophilus</name>
    <name type="common">Pinewood nematode worm</name>
    <name type="synonym">Aphelenchoides xylophilus</name>
    <dbReference type="NCBI Taxonomy" id="6326"/>
    <lineage>
        <taxon>Eukaryota</taxon>
        <taxon>Metazoa</taxon>
        <taxon>Ecdysozoa</taxon>
        <taxon>Nematoda</taxon>
        <taxon>Chromadorea</taxon>
        <taxon>Rhabditida</taxon>
        <taxon>Tylenchina</taxon>
        <taxon>Tylenchomorpha</taxon>
        <taxon>Aphelenchoidea</taxon>
        <taxon>Aphelenchoididae</taxon>
        <taxon>Bursaphelenchus</taxon>
    </lineage>
</organism>
<reference evidence="3" key="2">
    <citation type="submission" date="2020-08" db="EMBL/GenBank/DDBJ databases">
        <authorList>
            <person name="Kikuchi T."/>
        </authorList>
    </citation>
    <scope>NUCLEOTIDE SEQUENCE</scope>
    <source>
        <strain evidence="2">Ka4C1</strain>
    </source>
</reference>
<keyword evidence="5" id="KW-1185">Reference proteome</keyword>
<proteinExistence type="predicted"/>
<evidence type="ECO:0000256" key="1">
    <source>
        <dbReference type="SAM" id="MobiDB-lite"/>
    </source>
</evidence>
<evidence type="ECO:0000313" key="3">
    <source>
        <dbReference type="EMBL" id="CAG9108934.1"/>
    </source>
</evidence>
<accession>A0A1I7S0A0</accession>
<feature type="compositionally biased region" description="Polar residues" evidence="1">
    <location>
        <begin position="1"/>
        <end position="13"/>
    </location>
</feature>
<dbReference type="WBParaSite" id="BXY_0642400.1">
    <property type="protein sequence ID" value="BXY_0642400.1"/>
    <property type="gene ID" value="BXY_0642400"/>
</dbReference>
<sequence>MDQGIHSSKNSVSAPLDHLIDQGSPTREDDHHSEADDEEDEVKNAFIGREGSLTPSGLAHNSHHSRILFSRDLKLAVSGAIAPFARYLAAERRELVDVLGVRLVVRETLKTNFWISIAKEVCQKFGWEYNKKNEKRIRDLYKRMKVKARKKLISGASLDEIDRDVLLALGREYVFAGSRTRWVVDSDDQPDHPPDYDDLSSAHSCVEYGDDSESRQDDRQPRLDVDEMLKIVGSCVEHELNFSVKNGFICFEKVGLIPEKDIVIRIPLEMVGKRV</sequence>
<dbReference type="Proteomes" id="UP000582659">
    <property type="component" value="Unassembled WGS sequence"/>
</dbReference>
<gene>
    <name evidence="2" type="ORF">BXYJ_LOCUS6959</name>
</gene>
<dbReference type="Proteomes" id="UP000095284">
    <property type="component" value="Unplaced"/>
</dbReference>
<evidence type="ECO:0000313" key="5">
    <source>
        <dbReference type="Proteomes" id="UP000659654"/>
    </source>
</evidence>
<dbReference type="EMBL" id="CAJFCV020000003">
    <property type="protein sequence ID" value="CAG9108934.1"/>
    <property type="molecule type" value="Genomic_DNA"/>
</dbReference>
<evidence type="ECO:0000313" key="6">
    <source>
        <dbReference type="WBParaSite" id="BXY_0642400.1"/>
    </source>
</evidence>
<dbReference type="AlphaFoldDB" id="A0A1I7S0A0"/>
<feature type="region of interest" description="Disordered" evidence="1">
    <location>
        <begin position="1"/>
        <end position="42"/>
    </location>
</feature>
<name>A0A1I7S0A0_BURXY</name>